<name>A0A6G1DSZ1_9ORYZ</name>
<gene>
    <name evidence="2" type="ORF">E2562_037040</name>
</gene>
<dbReference type="AlphaFoldDB" id="A0A6G1DSZ1"/>
<feature type="region of interest" description="Disordered" evidence="1">
    <location>
        <begin position="32"/>
        <end position="57"/>
    </location>
</feature>
<dbReference type="Proteomes" id="UP000479710">
    <property type="component" value="Unassembled WGS sequence"/>
</dbReference>
<protein>
    <submittedName>
        <fullName evidence="2">Uncharacterized protein</fullName>
    </submittedName>
</protein>
<proteinExistence type="predicted"/>
<accession>A0A6G1DSZ1</accession>
<evidence type="ECO:0000256" key="1">
    <source>
        <dbReference type="SAM" id="MobiDB-lite"/>
    </source>
</evidence>
<evidence type="ECO:0000313" key="2">
    <source>
        <dbReference type="EMBL" id="KAF0915589.1"/>
    </source>
</evidence>
<evidence type="ECO:0000313" key="3">
    <source>
        <dbReference type="Proteomes" id="UP000479710"/>
    </source>
</evidence>
<comment type="caution">
    <text evidence="2">The sequence shown here is derived from an EMBL/GenBank/DDBJ whole genome shotgun (WGS) entry which is preliminary data.</text>
</comment>
<dbReference type="EMBL" id="SPHZ02000006">
    <property type="protein sequence ID" value="KAF0915589.1"/>
    <property type="molecule type" value="Genomic_DNA"/>
</dbReference>
<feature type="non-terminal residue" evidence="2">
    <location>
        <position position="1"/>
    </location>
</feature>
<keyword evidence="3" id="KW-1185">Reference proteome</keyword>
<sequence length="93" mass="9654">VGQVHGYHREAEEAKRLCARSMELLQSRGCGNEERFAGTTGSGRGGEDRGGCSGTRGGTPAEIVALAGGRTDAGEAVGLPKLFLRTSPPLNQK</sequence>
<organism evidence="2 3">
    <name type="scientific">Oryza meyeriana var. granulata</name>
    <dbReference type="NCBI Taxonomy" id="110450"/>
    <lineage>
        <taxon>Eukaryota</taxon>
        <taxon>Viridiplantae</taxon>
        <taxon>Streptophyta</taxon>
        <taxon>Embryophyta</taxon>
        <taxon>Tracheophyta</taxon>
        <taxon>Spermatophyta</taxon>
        <taxon>Magnoliopsida</taxon>
        <taxon>Liliopsida</taxon>
        <taxon>Poales</taxon>
        <taxon>Poaceae</taxon>
        <taxon>BOP clade</taxon>
        <taxon>Oryzoideae</taxon>
        <taxon>Oryzeae</taxon>
        <taxon>Oryzinae</taxon>
        <taxon>Oryza</taxon>
        <taxon>Oryza meyeriana</taxon>
    </lineage>
</organism>
<reference evidence="2 3" key="1">
    <citation type="submission" date="2019-11" db="EMBL/GenBank/DDBJ databases">
        <title>Whole genome sequence of Oryza granulata.</title>
        <authorList>
            <person name="Li W."/>
        </authorList>
    </citation>
    <scope>NUCLEOTIDE SEQUENCE [LARGE SCALE GENOMIC DNA]</scope>
    <source>
        <strain evidence="3">cv. Menghai</strain>
        <tissue evidence="2">Leaf</tissue>
    </source>
</reference>